<dbReference type="EMBL" id="AOIB01000037">
    <property type="protein sequence ID" value="ELY54316.1"/>
    <property type="molecule type" value="Genomic_DNA"/>
</dbReference>
<evidence type="ECO:0000313" key="3">
    <source>
        <dbReference type="Proteomes" id="UP000011688"/>
    </source>
</evidence>
<dbReference type="STRING" id="1227497.C491_19164"/>
<dbReference type="PATRIC" id="fig|1227497.3.peg.3918"/>
<keyword evidence="1" id="KW-0472">Membrane</keyword>
<name>L9WYQ4_9EURY</name>
<feature type="transmembrane region" description="Helical" evidence="1">
    <location>
        <begin position="222"/>
        <end position="240"/>
    </location>
</feature>
<feature type="transmembrane region" description="Helical" evidence="1">
    <location>
        <begin position="279"/>
        <end position="297"/>
    </location>
</feature>
<feature type="transmembrane region" description="Helical" evidence="1">
    <location>
        <begin position="121"/>
        <end position="138"/>
    </location>
</feature>
<dbReference type="RefSeq" id="WP_005559181.1">
    <property type="nucleotide sequence ID" value="NZ_AOIB01000037.1"/>
</dbReference>
<protein>
    <submittedName>
        <fullName evidence="2">Zinc transporter</fullName>
    </submittedName>
</protein>
<evidence type="ECO:0000313" key="2">
    <source>
        <dbReference type="EMBL" id="ELY54316.1"/>
    </source>
</evidence>
<feature type="transmembrane region" description="Helical" evidence="1">
    <location>
        <begin position="51"/>
        <end position="77"/>
    </location>
</feature>
<proteinExistence type="predicted"/>
<keyword evidence="3" id="KW-1185">Reference proteome</keyword>
<dbReference type="eggNOG" id="arCOG00576">
    <property type="taxonomic scope" value="Archaea"/>
</dbReference>
<reference evidence="2 3" key="1">
    <citation type="journal article" date="2014" name="PLoS Genet.">
        <title>Phylogenetically driven sequencing of extremely halophilic archaea reveals strategies for static and dynamic osmo-response.</title>
        <authorList>
            <person name="Becker E.A."/>
            <person name="Seitzer P.M."/>
            <person name="Tritt A."/>
            <person name="Larsen D."/>
            <person name="Krusor M."/>
            <person name="Yao A.I."/>
            <person name="Wu D."/>
            <person name="Madern D."/>
            <person name="Eisen J.A."/>
            <person name="Darling A.E."/>
            <person name="Facciotti M.T."/>
        </authorList>
    </citation>
    <scope>NUCLEOTIDE SEQUENCE [LARGE SCALE GENOMIC DNA]</scope>
    <source>
        <strain evidence="2 3">DSM 10524</strain>
    </source>
</reference>
<dbReference type="AlphaFoldDB" id="L9WYQ4"/>
<sequence>MDNELPIHERVPHWVLAIAPLVVLAAVLALLVVTSPFGDLGSMADASTVDILWMLTIIGFLAGIVPVAIGMLWFPFIRALDYRLIHAFLALSAGVLAFIAFEMTEEVIDYGGELESTSVAVVAAVGGVAATFGIMYALSRWRQRTAATGAEKSGLHVAYLVAVALGLHSIGEGLAIGTAFVLGQGELVMLLVIGFVMHNIMEGPTVVAAVARDTASPPLHHFAIMGVLAGGPVILGGWIGSLADSALLAVIFYAIAIGAILQVLVELAELIRFDADTIVTRLNAVTFVAGVALMFVLEDVIVEGWILPG</sequence>
<evidence type="ECO:0000256" key="1">
    <source>
        <dbReference type="SAM" id="Phobius"/>
    </source>
</evidence>
<feature type="transmembrane region" description="Helical" evidence="1">
    <location>
        <begin position="84"/>
        <end position="101"/>
    </location>
</feature>
<organism evidence="2 3">
    <name type="scientific">Natronococcus amylolyticus DSM 10524</name>
    <dbReference type="NCBI Taxonomy" id="1227497"/>
    <lineage>
        <taxon>Archaea</taxon>
        <taxon>Methanobacteriati</taxon>
        <taxon>Methanobacteriota</taxon>
        <taxon>Stenosarchaea group</taxon>
        <taxon>Halobacteria</taxon>
        <taxon>Halobacteriales</taxon>
        <taxon>Natrialbaceae</taxon>
        <taxon>Natronococcus</taxon>
    </lineage>
</organism>
<feature type="transmembrane region" description="Helical" evidence="1">
    <location>
        <begin position="159"/>
        <end position="182"/>
    </location>
</feature>
<keyword evidence="1" id="KW-0812">Transmembrane</keyword>
<dbReference type="Proteomes" id="UP000011688">
    <property type="component" value="Unassembled WGS sequence"/>
</dbReference>
<dbReference type="OrthoDB" id="11839at2157"/>
<comment type="caution">
    <text evidence="2">The sequence shown here is derived from an EMBL/GenBank/DDBJ whole genome shotgun (WGS) entry which is preliminary data.</text>
</comment>
<keyword evidence="1" id="KW-1133">Transmembrane helix</keyword>
<accession>L9WYQ4</accession>
<feature type="transmembrane region" description="Helical" evidence="1">
    <location>
        <begin position="12"/>
        <end position="31"/>
    </location>
</feature>
<gene>
    <name evidence="2" type="ORF">C491_19164</name>
</gene>
<feature type="transmembrane region" description="Helical" evidence="1">
    <location>
        <begin position="246"/>
        <end position="267"/>
    </location>
</feature>